<protein>
    <submittedName>
        <fullName evidence="9">PAS domain-containing methyl-accepting chemotaxis protein</fullName>
    </submittedName>
</protein>
<dbReference type="RefSeq" id="WP_218390717.1">
    <property type="nucleotide sequence ID" value="NZ_JAHUZE010000001.1"/>
</dbReference>
<evidence type="ECO:0000256" key="2">
    <source>
        <dbReference type="ARBA" id="ARBA00029447"/>
    </source>
</evidence>
<comment type="caution">
    <text evidence="9">The sequence shown here is derived from an EMBL/GenBank/DDBJ whole genome shotgun (WGS) entry which is preliminary data.</text>
</comment>
<dbReference type="InterPro" id="IPR003660">
    <property type="entry name" value="HAMP_dom"/>
</dbReference>
<dbReference type="InterPro" id="IPR000700">
    <property type="entry name" value="PAS-assoc_C"/>
</dbReference>
<dbReference type="Pfam" id="PF08447">
    <property type="entry name" value="PAS_3"/>
    <property type="match status" value="2"/>
</dbReference>
<dbReference type="CDD" id="cd11386">
    <property type="entry name" value="MCP_signal"/>
    <property type="match status" value="1"/>
</dbReference>
<evidence type="ECO:0000259" key="8">
    <source>
        <dbReference type="PROSITE" id="PS50885"/>
    </source>
</evidence>
<dbReference type="InterPro" id="IPR013655">
    <property type="entry name" value="PAS_fold_3"/>
</dbReference>
<dbReference type="PROSITE" id="PS50885">
    <property type="entry name" value="HAMP"/>
    <property type="match status" value="1"/>
</dbReference>
<evidence type="ECO:0000313" key="9">
    <source>
        <dbReference type="EMBL" id="MBV7377849.1"/>
    </source>
</evidence>
<proteinExistence type="inferred from homology"/>
<evidence type="ECO:0000259" key="6">
    <source>
        <dbReference type="PROSITE" id="PS50112"/>
    </source>
</evidence>
<dbReference type="SMART" id="SM00283">
    <property type="entry name" value="MA"/>
    <property type="match status" value="1"/>
</dbReference>
<feature type="domain" description="PAC" evidence="7">
    <location>
        <begin position="331"/>
        <end position="383"/>
    </location>
</feature>
<dbReference type="EMBL" id="JAHUZE010000001">
    <property type="protein sequence ID" value="MBV7377849.1"/>
    <property type="molecule type" value="Genomic_DNA"/>
</dbReference>
<reference evidence="9 10" key="1">
    <citation type="submission" date="2021-05" db="EMBL/GenBank/DDBJ databases">
        <title>Culturable bacteria isolated from Daya Bay.</title>
        <authorList>
            <person name="Zheng W."/>
            <person name="Yu S."/>
            <person name="Huang Y."/>
        </authorList>
    </citation>
    <scope>NUCLEOTIDE SEQUENCE [LARGE SCALE GENOMIC DNA]</scope>
    <source>
        <strain evidence="9 10">DP4N28-5</strain>
    </source>
</reference>
<evidence type="ECO:0000256" key="1">
    <source>
        <dbReference type="ARBA" id="ARBA00022500"/>
    </source>
</evidence>
<dbReference type="PROSITE" id="PS50112">
    <property type="entry name" value="PAS"/>
    <property type="match status" value="3"/>
</dbReference>
<name>A0ABS6SY60_9RHOB</name>
<evidence type="ECO:0000256" key="3">
    <source>
        <dbReference type="PROSITE-ProRule" id="PRU00284"/>
    </source>
</evidence>
<sequence>MIGRKKPQSAARSERDELSDAVMAHMAVVWFAPDGEVLDANDVFCRLMGYEKAEIVGQNHKMLVGSDTTHSPEYRKFWDRLRNGEDISERVPRIAKEGHLVWLQASYVPMTSGSGAVTRIVKFATDVTEAVRNAAREKSKLAAISRSQAIIEFDLEGHVLDANENFLAATGYTLDEIRGKHHAIFVPDDIASKPSYRDFWTTLARGEPKAGAFRRKRKQGTEIWLQATYNPIIGARGVPVGVIKFAHDITQIKNRAIDHAGQIEALGRSQAVIEFEPNGTILTANENFLSAMGYEAHEIIGKHHRMFVDPTEAQSSDYAAFWEGLKSGAHRSDEFRRIGKGGRDVWIQATYNPITDDDGRVIKVVKFATDITARKLAVGAIAAAITRLANNDLSGRIDAPMPHEFEGLKVGFNSAIASLSQVVAGITDRSGMILSEVAQIAGAAQDLSARTEKQAAALEETAASLDQMASSVDHAAESADAATRTADETDESTRIGLEKAKRAAAAMTEIAESSEKVRQITNVIDDIAFQTNLLALNAGVEAARAGETGRGFAVVAAEVRQLAQRSSDSSREIADLINATSTQVQGGVTLVEDSREALVQIADSVAHIRMQVQGLAQSAKEQSQGLKEINAAANQLDQTTQQNVAMFEETTAATQSLKSVTEQLSASTRAFTFNAPDPTPKQTIAPAERQRA</sequence>
<dbReference type="SMART" id="SM00086">
    <property type="entry name" value="PAC"/>
    <property type="match status" value="3"/>
</dbReference>
<evidence type="ECO:0000259" key="5">
    <source>
        <dbReference type="PROSITE" id="PS50111"/>
    </source>
</evidence>
<dbReference type="InterPro" id="IPR051310">
    <property type="entry name" value="MCP_chemotaxis"/>
</dbReference>
<gene>
    <name evidence="9" type="ORF">KJP28_02850</name>
</gene>
<dbReference type="CDD" id="cd00130">
    <property type="entry name" value="PAS"/>
    <property type="match status" value="3"/>
</dbReference>
<dbReference type="InterPro" id="IPR004089">
    <property type="entry name" value="MCPsignal_dom"/>
</dbReference>
<accession>A0ABS6SY60</accession>
<dbReference type="Proteomes" id="UP000756530">
    <property type="component" value="Unassembled WGS sequence"/>
</dbReference>
<dbReference type="PANTHER" id="PTHR43531">
    <property type="entry name" value="PROTEIN ICFG"/>
    <property type="match status" value="1"/>
</dbReference>
<evidence type="ECO:0000313" key="10">
    <source>
        <dbReference type="Proteomes" id="UP000756530"/>
    </source>
</evidence>
<keyword evidence="3" id="KW-0807">Transducer</keyword>
<feature type="domain" description="PAS" evidence="6">
    <location>
        <begin position="272"/>
        <end position="310"/>
    </location>
</feature>
<feature type="domain" description="PAS" evidence="6">
    <location>
        <begin position="34"/>
        <end position="59"/>
    </location>
</feature>
<dbReference type="InterPro" id="IPR001610">
    <property type="entry name" value="PAC"/>
</dbReference>
<keyword evidence="1" id="KW-0145">Chemotaxis</keyword>
<dbReference type="Pfam" id="PF13426">
    <property type="entry name" value="PAS_9"/>
    <property type="match status" value="1"/>
</dbReference>
<feature type="region of interest" description="Disordered" evidence="4">
    <location>
        <begin position="671"/>
        <end position="692"/>
    </location>
</feature>
<dbReference type="PROSITE" id="PS50111">
    <property type="entry name" value="CHEMOTAXIS_TRANSDUC_2"/>
    <property type="match status" value="1"/>
</dbReference>
<feature type="domain" description="HAMP" evidence="8">
    <location>
        <begin position="377"/>
        <end position="424"/>
    </location>
</feature>
<feature type="domain" description="Methyl-accepting transducer" evidence="5">
    <location>
        <begin position="429"/>
        <end position="658"/>
    </location>
</feature>
<feature type="domain" description="PAC" evidence="7">
    <location>
        <begin position="85"/>
        <end position="139"/>
    </location>
</feature>
<evidence type="ECO:0000256" key="4">
    <source>
        <dbReference type="SAM" id="MobiDB-lite"/>
    </source>
</evidence>
<comment type="similarity">
    <text evidence="2">Belongs to the methyl-accepting chemotaxis (MCP) protein family.</text>
</comment>
<dbReference type="NCBIfam" id="TIGR00229">
    <property type="entry name" value="sensory_box"/>
    <property type="match status" value="3"/>
</dbReference>
<keyword evidence="10" id="KW-1185">Reference proteome</keyword>
<dbReference type="Pfam" id="PF00015">
    <property type="entry name" value="MCPsignal"/>
    <property type="match status" value="1"/>
</dbReference>
<organism evidence="9 10">
    <name type="scientific">Maritimibacter dapengensis</name>
    <dbReference type="NCBI Taxonomy" id="2836868"/>
    <lineage>
        <taxon>Bacteria</taxon>
        <taxon>Pseudomonadati</taxon>
        <taxon>Pseudomonadota</taxon>
        <taxon>Alphaproteobacteria</taxon>
        <taxon>Rhodobacterales</taxon>
        <taxon>Roseobacteraceae</taxon>
        <taxon>Maritimibacter</taxon>
    </lineage>
</organism>
<feature type="domain" description="PAS" evidence="6">
    <location>
        <begin position="150"/>
        <end position="189"/>
    </location>
</feature>
<dbReference type="InterPro" id="IPR000014">
    <property type="entry name" value="PAS"/>
</dbReference>
<dbReference type="PROSITE" id="PS50113">
    <property type="entry name" value="PAC"/>
    <property type="match status" value="2"/>
</dbReference>
<evidence type="ECO:0000259" key="7">
    <source>
        <dbReference type="PROSITE" id="PS50113"/>
    </source>
</evidence>
<dbReference type="SMART" id="SM00091">
    <property type="entry name" value="PAS"/>
    <property type="match status" value="3"/>
</dbReference>
<dbReference type="PANTHER" id="PTHR43531:SF11">
    <property type="entry name" value="METHYL-ACCEPTING CHEMOTAXIS PROTEIN 3"/>
    <property type="match status" value="1"/>
</dbReference>